<keyword evidence="6" id="KW-1185">Reference proteome</keyword>
<dbReference type="Proteomes" id="UP000700596">
    <property type="component" value="Unassembled WGS sequence"/>
</dbReference>
<evidence type="ECO:0000256" key="1">
    <source>
        <dbReference type="ARBA" id="ARBA00010111"/>
    </source>
</evidence>
<dbReference type="AlphaFoldDB" id="A0A9P9E6L3"/>
<dbReference type="PANTHER" id="PTHR14503:SF4">
    <property type="entry name" value="LARGE RIBOSOMAL SUBUNIT PROTEIN BL34M"/>
    <property type="match status" value="1"/>
</dbReference>
<dbReference type="Gene3D" id="1.10.287.3980">
    <property type="match status" value="1"/>
</dbReference>
<accession>A0A9P9E6L3</accession>
<protein>
    <recommendedName>
        <fullName evidence="4">Large ribosomal subunit protein bL34m</fullName>
    </recommendedName>
</protein>
<dbReference type="GO" id="GO:0003735">
    <property type="term" value="F:structural constituent of ribosome"/>
    <property type="evidence" value="ECO:0007669"/>
    <property type="project" value="InterPro"/>
</dbReference>
<evidence type="ECO:0000256" key="2">
    <source>
        <dbReference type="ARBA" id="ARBA00022980"/>
    </source>
</evidence>
<evidence type="ECO:0000256" key="4">
    <source>
        <dbReference type="ARBA" id="ARBA00035274"/>
    </source>
</evidence>
<dbReference type="HAMAP" id="MF_00391">
    <property type="entry name" value="Ribosomal_bL34"/>
    <property type="match status" value="1"/>
</dbReference>
<reference evidence="5" key="1">
    <citation type="journal article" date="2021" name="Nat. Commun.">
        <title>Genetic determinants of endophytism in the Arabidopsis root mycobiome.</title>
        <authorList>
            <person name="Mesny F."/>
            <person name="Miyauchi S."/>
            <person name="Thiergart T."/>
            <person name="Pickel B."/>
            <person name="Atanasova L."/>
            <person name="Karlsson M."/>
            <person name="Huettel B."/>
            <person name="Barry K.W."/>
            <person name="Haridas S."/>
            <person name="Chen C."/>
            <person name="Bauer D."/>
            <person name="Andreopoulos W."/>
            <person name="Pangilinan J."/>
            <person name="LaButti K."/>
            <person name="Riley R."/>
            <person name="Lipzen A."/>
            <person name="Clum A."/>
            <person name="Drula E."/>
            <person name="Henrissat B."/>
            <person name="Kohler A."/>
            <person name="Grigoriev I.V."/>
            <person name="Martin F.M."/>
            <person name="Hacquard S."/>
        </authorList>
    </citation>
    <scope>NUCLEOTIDE SEQUENCE</scope>
    <source>
        <strain evidence="5">MPI-CAGE-CH-0243</strain>
    </source>
</reference>
<proteinExistence type="inferred from homology"/>
<dbReference type="PANTHER" id="PTHR14503">
    <property type="entry name" value="MITOCHONDRIAL RIBOSOMAL PROTEIN 34 FAMILY MEMBER"/>
    <property type="match status" value="1"/>
</dbReference>
<name>A0A9P9E6L3_9PLEO</name>
<organism evidence="5 6">
    <name type="scientific">Dendryphion nanum</name>
    <dbReference type="NCBI Taxonomy" id="256645"/>
    <lineage>
        <taxon>Eukaryota</taxon>
        <taxon>Fungi</taxon>
        <taxon>Dikarya</taxon>
        <taxon>Ascomycota</taxon>
        <taxon>Pezizomycotina</taxon>
        <taxon>Dothideomycetes</taxon>
        <taxon>Pleosporomycetidae</taxon>
        <taxon>Pleosporales</taxon>
        <taxon>Torulaceae</taxon>
        <taxon>Dendryphion</taxon>
    </lineage>
</organism>
<comment type="caution">
    <text evidence="5">The sequence shown here is derived from an EMBL/GenBank/DDBJ whole genome shotgun (WGS) entry which is preliminary data.</text>
</comment>
<evidence type="ECO:0000256" key="3">
    <source>
        <dbReference type="ARBA" id="ARBA00023274"/>
    </source>
</evidence>
<dbReference type="GO" id="GO:0005762">
    <property type="term" value="C:mitochondrial large ribosomal subunit"/>
    <property type="evidence" value="ECO:0007669"/>
    <property type="project" value="TreeGrafter"/>
</dbReference>
<dbReference type="Pfam" id="PF00468">
    <property type="entry name" value="Ribosomal_L34"/>
    <property type="match status" value="1"/>
</dbReference>
<gene>
    <name evidence="5" type="ORF">B0J11DRAFT_213617</name>
</gene>
<dbReference type="OrthoDB" id="431691at2759"/>
<comment type="similarity">
    <text evidence="1">Belongs to the bacterial ribosomal protein bL34 family.</text>
</comment>
<evidence type="ECO:0000313" key="6">
    <source>
        <dbReference type="Proteomes" id="UP000700596"/>
    </source>
</evidence>
<keyword evidence="2 5" id="KW-0689">Ribosomal protein</keyword>
<dbReference type="FunFam" id="1.10.287.3980:FF:000001">
    <property type="entry name" value="Mitochondrial ribosomal protein L34"/>
    <property type="match status" value="1"/>
</dbReference>
<dbReference type="EMBL" id="JAGMWT010000003">
    <property type="protein sequence ID" value="KAH7132013.1"/>
    <property type="molecule type" value="Genomic_DNA"/>
</dbReference>
<dbReference type="InterPro" id="IPR000271">
    <property type="entry name" value="Ribosomal_bL34"/>
</dbReference>
<evidence type="ECO:0000313" key="5">
    <source>
        <dbReference type="EMBL" id="KAH7132013.1"/>
    </source>
</evidence>
<dbReference type="NCBIfam" id="TIGR01030">
    <property type="entry name" value="rpmH_bact"/>
    <property type="match status" value="1"/>
</dbReference>
<dbReference type="GO" id="GO:0006412">
    <property type="term" value="P:translation"/>
    <property type="evidence" value="ECO:0007669"/>
    <property type="project" value="InterPro"/>
</dbReference>
<sequence length="132" mass="14849">MNAFHCMRVLARPTTSAVVRSIFTPTTPRLNIPSTSRSISLLSMRRPALPTSALLSINPNTTPSPEALDLAPKISSHPGLAATQIRCGPRNTFRPSHFKRKRRHGFLSRLMTKNGRKTLMRRIKKGRWNLSH</sequence>
<keyword evidence="3" id="KW-0687">Ribonucleoprotein</keyword>